<feature type="transmembrane region" description="Helical" evidence="1">
    <location>
        <begin position="186"/>
        <end position="206"/>
    </location>
</feature>
<dbReference type="Pfam" id="PF09852">
    <property type="entry name" value="DUF2079"/>
    <property type="match status" value="1"/>
</dbReference>
<organism evidence="2 3">
    <name type="scientific">Myxacorys almedinensis A</name>
    <dbReference type="NCBI Taxonomy" id="2690445"/>
    <lineage>
        <taxon>Bacteria</taxon>
        <taxon>Bacillati</taxon>
        <taxon>Cyanobacteriota</taxon>
        <taxon>Cyanophyceae</taxon>
        <taxon>Leptolyngbyales</taxon>
        <taxon>Leptolyngbyaceae</taxon>
        <taxon>Myxacorys</taxon>
        <taxon>Myxacorys almedinensis</taxon>
    </lineage>
</organism>
<dbReference type="Proteomes" id="UP000646053">
    <property type="component" value="Unassembled WGS sequence"/>
</dbReference>
<keyword evidence="1" id="KW-1133">Transmembrane helix</keyword>
<dbReference type="InterPro" id="IPR018650">
    <property type="entry name" value="STSV1_Orf64"/>
</dbReference>
<comment type="caution">
    <text evidence="2">The sequence shown here is derived from an EMBL/GenBank/DDBJ whole genome shotgun (WGS) entry which is preliminary data.</text>
</comment>
<feature type="transmembrane region" description="Helical" evidence="1">
    <location>
        <begin position="245"/>
        <end position="263"/>
    </location>
</feature>
<evidence type="ECO:0000256" key="1">
    <source>
        <dbReference type="SAM" id="Phobius"/>
    </source>
</evidence>
<dbReference type="AlphaFoldDB" id="A0A8J7YYW0"/>
<keyword evidence="1" id="KW-0472">Membrane</keyword>
<keyword evidence="1" id="KW-0812">Transmembrane</keyword>
<sequence length="457" mass="51064">MIAIAALIFLLCSSVRHGLFQSSALDLGYFDQAIYLISQGLPPIVSFWGYHVMGGHADWIIYGIAGLYKLYPSIYWLFAIQAIALAMGALPSWHLARQARLAPPQATAIALVYLLYPLVFNLNLFDFHPEVIALPLLLSAVLAARGNRVGWFTLCIILSLGCRDALSLTIAAMGLWLIAIEKKGECGAIALSLGTAWFLIATQAVIPHFRPGGVESVSRYAYLGESLFEVIANIFLKPHLVFSKVFSLDTLVYLLFLVIPLAWGLSVRHLLHLLPAVPTLAMNILSDLPSQRDLLHQYSLPALPFLLLVAIASLAANHTWIKQPRWIVLWSLVAFLALAKYEFFGSKYLTRLDSWQATREAIALIQTSDQTLGLKESVLTTSYIAPHLTHRARLEYTKLIAPPRQLDEFRYVLLNLQDPGWASSPELAQSVLQTAQSNPQFRLEYQRDRVYLFVQQP</sequence>
<protein>
    <submittedName>
        <fullName evidence="2">DUF2079 domain-containing protein</fullName>
    </submittedName>
</protein>
<keyword evidence="3" id="KW-1185">Reference proteome</keyword>
<evidence type="ECO:0000313" key="3">
    <source>
        <dbReference type="Proteomes" id="UP000646053"/>
    </source>
</evidence>
<proteinExistence type="predicted"/>
<reference evidence="2" key="1">
    <citation type="submission" date="2019-12" db="EMBL/GenBank/DDBJ databases">
        <title>High-Quality draft genome sequences of three cyanobacteria isolated from the limestone walls of the Old Cathedral of Coimbra.</title>
        <authorList>
            <person name="Tiago I."/>
            <person name="Soares F."/>
            <person name="Portugal A."/>
        </authorList>
    </citation>
    <scope>NUCLEOTIDE SEQUENCE</scope>
    <source>
        <strain evidence="2">A</strain>
    </source>
</reference>
<evidence type="ECO:0000313" key="2">
    <source>
        <dbReference type="EMBL" id="NDJ17084.1"/>
    </source>
</evidence>
<feature type="transmembrane region" description="Helical" evidence="1">
    <location>
        <begin position="151"/>
        <end position="179"/>
    </location>
</feature>
<accession>A0A8J7YYW0</accession>
<dbReference type="EMBL" id="WVIE01000006">
    <property type="protein sequence ID" value="NDJ17084.1"/>
    <property type="molecule type" value="Genomic_DNA"/>
</dbReference>
<feature type="transmembrane region" description="Helical" evidence="1">
    <location>
        <begin position="75"/>
        <end position="96"/>
    </location>
</feature>
<feature type="transmembrane region" description="Helical" evidence="1">
    <location>
        <begin position="102"/>
        <end position="120"/>
    </location>
</feature>
<feature type="transmembrane region" description="Helical" evidence="1">
    <location>
        <begin position="327"/>
        <end position="344"/>
    </location>
</feature>
<feature type="transmembrane region" description="Helical" evidence="1">
    <location>
        <begin position="298"/>
        <end position="321"/>
    </location>
</feature>
<name>A0A8J7YYW0_9CYAN</name>
<gene>
    <name evidence="2" type="ORF">GS601_07250</name>
</gene>